<evidence type="ECO:0000313" key="9">
    <source>
        <dbReference type="EMBL" id="GGK25414.1"/>
    </source>
</evidence>
<sequence>MREVAAAERRRRTARLLVHGALAIASAATLFPLVWMLAAAFTPNDLILARPFRLWPEQATLANFAAASEAYPIWRWLWNSLLAAAAVTAGKLALSLPAAYAFARGRHRWRDAAFGFVIVTMAFPTVMVIVPTYLAVVRLGLVDTLPALIVPSIPYIGFYVFFFRQAMKALPPEMFEAASLDGAGFLRQFVDIALPNVAHVVPALAAFAFLGAWNIFLWGQLTLASVENKTLAVGVALFSDIEGAQSSWGPLMAVNSLAILPVLVVFLVARRSIERAFANR</sequence>
<dbReference type="Proteomes" id="UP000600449">
    <property type="component" value="Unassembled WGS sequence"/>
</dbReference>
<accession>A0A917Q728</accession>
<keyword evidence="3" id="KW-1003">Cell membrane</keyword>
<feature type="domain" description="ABC transmembrane type-1" evidence="8">
    <location>
        <begin position="77"/>
        <end position="269"/>
    </location>
</feature>
<dbReference type="RefSeq" id="WP_188910258.1">
    <property type="nucleotide sequence ID" value="NZ_BMMF01000003.1"/>
</dbReference>
<dbReference type="Gene3D" id="1.10.3720.10">
    <property type="entry name" value="MetI-like"/>
    <property type="match status" value="1"/>
</dbReference>
<evidence type="ECO:0000256" key="5">
    <source>
        <dbReference type="ARBA" id="ARBA00022989"/>
    </source>
</evidence>
<proteinExistence type="inferred from homology"/>
<evidence type="ECO:0000256" key="6">
    <source>
        <dbReference type="ARBA" id="ARBA00023136"/>
    </source>
</evidence>
<keyword evidence="4 7" id="KW-0812">Transmembrane</keyword>
<feature type="transmembrane region" description="Helical" evidence="7">
    <location>
        <begin position="248"/>
        <end position="269"/>
    </location>
</feature>
<gene>
    <name evidence="9" type="ORF">GCM10011322_09960</name>
</gene>
<evidence type="ECO:0000256" key="1">
    <source>
        <dbReference type="ARBA" id="ARBA00004651"/>
    </source>
</evidence>
<protein>
    <submittedName>
        <fullName evidence="9">ABC transporter permease</fullName>
    </submittedName>
</protein>
<keyword evidence="5 7" id="KW-1133">Transmembrane helix</keyword>
<dbReference type="SUPFAM" id="SSF161098">
    <property type="entry name" value="MetI-like"/>
    <property type="match status" value="1"/>
</dbReference>
<comment type="subcellular location">
    <subcellularLocation>
        <location evidence="1 7">Cell membrane</location>
        <topology evidence="1 7">Multi-pass membrane protein</topology>
    </subcellularLocation>
</comment>
<organism evidence="9 10">
    <name type="scientific">Salinarimonas ramus</name>
    <dbReference type="NCBI Taxonomy" id="690164"/>
    <lineage>
        <taxon>Bacteria</taxon>
        <taxon>Pseudomonadati</taxon>
        <taxon>Pseudomonadota</taxon>
        <taxon>Alphaproteobacteria</taxon>
        <taxon>Hyphomicrobiales</taxon>
        <taxon>Salinarimonadaceae</taxon>
        <taxon>Salinarimonas</taxon>
    </lineage>
</organism>
<dbReference type="InterPro" id="IPR035906">
    <property type="entry name" value="MetI-like_sf"/>
</dbReference>
<dbReference type="Pfam" id="PF00528">
    <property type="entry name" value="BPD_transp_1"/>
    <property type="match status" value="1"/>
</dbReference>
<feature type="transmembrane region" description="Helical" evidence="7">
    <location>
        <begin position="145"/>
        <end position="163"/>
    </location>
</feature>
<dbReference type="AlphaFoldDB" id="A0A917Q728"/>
<reference evidence="9 10" key="1">
    <citation type="journal article" date="2014" name="Int. J. Syst. Evol. Microbiol.">
        <title>Complete genome sequence of Corynebacterium casei LMG S-19264T (=DSM 44701T), isolated from a smear-ripened cheese.</title>
        <authorList>
            <consortium name="US DOE Joint Genome Institute (JGI-PGF)"/>
            <person name="Walter F."/>
            <person name="Albersmeier A."/>
            <person name="Kalinowski J."/>
            <person name="Ruckert C."/>
        </authorList>
    </citation>
    <scope>NUCLEOTIDE SEQUENCE [LARGE SCALE GENOMIC DNA]</scope>
    <source>
        <strain evidence="9 10">CGMCC 1.9161</strain>
    </source>
</reference>
<keyword evidence="10" id="KW-1185">Reference proteome</keyword>
<dbReference type="GO" id="GO:0005886">
    <property type="term" value="C:plasma membrane"/>
    <property type="evidence" value="ECO:0007669"/>
    <property type="project" value="UniProtKB-SubCell"/>
</dbReference>
<name>A0A917Q728_9HYPH</name>
<dbReference type="PANTHER" id="PTHR43744:SF12">
    <property type="entry name" value="ABC TRANSPORTER PERMEASE PROTEIN MG189-RELATED"/>
    <property type="match status" value="1"/>
</dbReference>
<feature type="transmembrane region" description="Helical" evidence="7">
    <location>
        <begin position="197"/>
        <end position="218"/>
    </location>
</feature>
<feature type="transmembrane region" description="Helical" evidence="7">
    <location>
        <begin position="21"/>
        <end position="41"/>
    </location>
</feature>
<feature type="transmembrane region" description="Helical" evidence="7">
    <location>
        <begin position="76"/>
        <end position="100"/>
    </location>
</feature>
<dbReference type="InterPro" id="IPR000515">
    <property type="entry name" value="MetI-like"/>
</dbReference>
<dbReference type="PROSITE" id="PS50928">
    <property type="entry name" value="ABC_TM1"/>
    <property type="match status" value="1"/>
</dbReference>
<keyword evidence="2 7" id="KW-0813">Transport</keyword>
<dbReference type="PANTHER" id="PTHR43744">
    <property type="entry name" value="ABC TRANSPORTER PERMEASE PROTEIN MG189-RELATED-RELATED"/>
    <property type="match status" value="1"/>
</dbReference>
<feature type="transmembrane region" description="Helical" evidence="7">
    <location>
        <begin position="112"/>
        <end position="133"/>
    </location>
</feature>
<keyword evidence="6 7" id="KW-0472">Membrane</keyword>
<comment type="caution">
    <text evidence="9">The sequence shown here is derived from an EMBL/GenBank/DDBJ whole genome shotgun (WGS) entry which is preliminary data.</text>
</comment>
<evidence type="ECO:0000256" key="2">
    <source>
        <dbReference type="ARBA" id="ARBA00022448"/>
    </source>
</evidence>
<dbReference type="CDD" id="cd06261">
    <property type="entry name" value="TM_PBP2"/>
    <property type="match status" value="1"/>
</dbReference>
<comment type="similarity">
    <text evidence="7">Belongs to the binding-protein-dependent transport system permease family.</text>
</comment>
<evidence type="ECO:0000256" key="3">
    <source>
        <dbReference type="ARBA" id="ARBA00022475"/>
    </source>
</evidence>
<evidence type="ECO:0000256" key="7">
    <source>
        <dbReference type="RuleBase" id="RU363032"/>
    </source>
</evidence>
<evidence type="ECO:0000256" key="4">
    <source>
        <dbReference type="ARBA" id="ARBA00022692"/>
    </source>
</evidence>
<dbReference type="EMBL" id="BMMF01000003">
    <property type="protein sequence ID" value="GGK25414.1"/>
    <property type="molecule type" value="Genomic_DNA"/>
</dbReference>
<evidence type="ECO:0000313" key="10">
    <source>
        <dbReference type="Proteomes" id="UP000600449"/>
    </source>
</evidence>
<dbReference type="GO" id="GO:0055085">
    <property type="term" value="P:transmembrane transport"/>
    <property type="evidence" value="ECO:0007669"/>
    <property type="project" value="InterPro"/>
</dbReference>
<evidence type="ECO:0000259" key="8">
    <source>
        <dbReference type="PROSITE" id="PS50928"/>
    </source>
</evidence>